<evidence type="ECO:0000313" key="5">
    <source>
        <dbReference type="Proteomes" id="UP001345013"/>
    </source>
</evidence>
<dbReference type="Gene3D" id="3.20.20.100">
    <property type="entry name" value="NADP-dependent oxidoreductase domain"/>
    <property type="match status" value="1"/>
</dbReference>
<dbReference type="PANTHER" id="PTHR42686:SF1">
    <property type="entry name" value="GH17980P-RELATED"/>
    <property type="match status" value="1"/>
</dbReference>
<organism evidence="4 5">
    <name type="scientific">Lithohypha guttulata</name>
    <dbReference type="NCBI Taxonomy" id="1690604"/>
    <lineage>
        <taxon>Eukaryota</taxon>
        <taxon>Fungi</taxon>
        <taxon>Dikarya</taxon>
        <taxon>Ascomycota</taxon>
        <taxon>Pezizomycotina</taxon>
        <taxon>Eurotiomycetes</taxon>
        <taxon>Chaetothyriomycetidae</taxon>
        <taxon>Chaetothyriales</taxon>
        <taxon>Trichomeriaceae</taxon>
        <taxon>Lithohypha</taxon>
    </lineage>
</organism>
<evidence type="ECO:0000259" key="3">
    <source>
        <dbReference type="Pfam" id="PF00248"/>
    </source>
</evidence>
<evidence type="ECO:0000256" key="2">
    <source>
        <dbReference type="SAM" id="MobiDB-lite"/>
    </source>
</evidence>
<gene>
    <name evidence="4" type="ORF">LTR24_009120</name>
</gene>
<dbReference type="InterPro" id="IPR036812">
    <property type="entry name" value="NAD(P)_OxRdtase_dom_sf"/>
</dbReference>
<feature type="domain" description="NADP-dependent oxidoreductase" evidence="3">
    <location>
        <begin position="79"/>
        <end position="412"/>
    </location>
</feature>
<evidence type="ECO:0000313" key="4">
    <source>
        <dbReference type="EMBL" id="KAK5079615.1"/>
    </source>
</evidence>
<keyword evidence="5" id="KW-1185">Reference proteome</keyword>
<feature type="region of interest" description="Disordered" evidence="2">
    <location>
        <begin position="1"/>
        <end position="21"/>
    </location>
</feature>
<comment type="caution">
    <text evidence="4">The sequence shown here is derived from an EMBL/GenBank/DDBJ whole genome shotgun (WGS) entry which is preliminary data.</text>
</comment>
<dbReference type="PANTHER" id="PTHR42686">
    <property type="entry name" value="GH17980P-RELATED"/>
    <property type="match status" value="1"/>
</dbReference>
<dbReference type="EMBL" id="JAVRRG010000182">
    <property type="protein sequence ID" value="KAK5079615.1"/>
    <property type="molecule type" value="Genomic_DNA"/>
</dbReference>
<reference evidence="4 5" key="1">
    <citation type="submission" date="2023-08" db="EMBL/GenBank/DDBJ databases">
        <title>Black Yeasts Isolated from many extreme environments.</title>
        <authorList>
            <person name="Coleine C."/>
            <person name="Stajich J.E."/>
            <person name="Selbmann L."/>
        </authorList>
    </citation>
    <scope>NUCLEOTIDE SEQUENCE [LARGE SCALE GENOMIC DNA]</scope>
    <source>
        <strain evidence="4 5">CCFEE 5885</strain>
    </source>
</reference>
<name>A0ABR0JZU8_9EURO</name>
<protein>
    <recommendedName>
        <fullName evidence="3">NADP-dependent oxidoreductase domain-containing protein</fullName>
    </recommendedName>
</protein>
<keyword evidence="1" id="KW-0560">Oxidoreductase</keyword>
<feature type="region of interest" description="Disordered" evidence="2">
    <location>
        <begin position="364"/>
        <end position="392"/>
    </location>
</feature>
<sequence>MSSANSAHAFTNPRERIPDITATGVNVPTETFQTAATADAASPGEARRTSNAANAVIARATATNQTQKPPTPLSDILPPLVFGTATFNYQFNPDPYALSPTAIVRAALQKGIRAFDTSPYYGPAEEILGTALHSPLVTADAVLSKLERADYFILTKCGRIHGDAFDYSADWIGYSVARSLRRLKTDYLDVVYLHDVEFVSAEEVLSGVRALRAIRDRTGRVRYVGICGYPVDVLCSLAEMIRRKTGESVDIVQSYANYTVQNQNLVTGGLERLEGAGVGVVANASPLGMGLCRSQGVPVGDSKGSWHPAPDGLRRACLDAARWVEREWDERLEAVAVRFAIEGWLTAGAEVGSRGVLPGEAVAGLEGRDDGDPANAGGDATEAARPRPRPRLGVSVMGVSKLSELEDTMAVHGSVLSVSSESSNVRKEQVEKMVTYIRENILGEEWTDFAWDSPGPGFKNTRRDFGVSEAERKDFMRQFGVDYERQLEQVRNGTEDLK</sequence>
<dbReference type="SUPFAM" id="SSF51430">
    <property type="entry name" value="NAD(P)-linked oxidoreductase"/>
    <property type="match status" value="1"/>
</dbReference>
<dbReference type="Pfam" id="PF00248">
    <property type="entry name" value="Aldo_ket_red"/>
    <property type="match status" value="1"/>
</dbReference>
<dbReference type="Proteomes" id="UP001345013">
    <property type="component" value="Unassembled WGS sequence"/>
</dbReference>
<accession>A0ABR0JZU8</accession>
<dbReference type="InterPro" id="IPR023210">
    <property type="entry name" value="NADP_OxRdtase_dom"/>
</dbReference>
<dbReference type="InterPro" id="IPR020471">
    <property type="entry name" value="AKR"/>
</dbReference>
<evidence type="ECO:0000256" key="1">
    <source>
        <dbReference type="ARBA" id="ARBA00023002"/>
    </source>
</evidence>
<proteinExistence type="predicted"/>